<organism evidence="1 2">
    <name type="scientific">Melipona quadrifasciata</name>
    <dbReference type="NCBI Taxonomy" id="166423"/>
    <lineage>
        <taxon>Eukaryota</taxon>
        <taxon>Metazoa</taxon>
        <taxon>Ecdysozoa</taxon>
        <taxon>Arthropoda</taxon>
        <taxon>Hexapoda</taxon>
        <taxon>Insecta</taxon>
        <taxon>Pterygota</taxon>
        <taxon>Neoptera</taxon>
        <taxon>Endopterygota</taxon>
        <taxon>Hymenoptera</taxon>
        <taxon>Apocrita</taxon>
        <taxon>Aculeata</taxon>
        <taxon>Apoidea</taxon>
        <taxon>Anthophila</taxon>
        <taxon>Apidae</taxon>
        <taxon>Melipona</taxon>
    </lineage>
</organism>
<dbReference type="AlphaFoldDB" id="A0A0N0U2Q7"/>
<protein>
    <submittedName>
        <fullName evidence="1">Uncharacterized protein</fullName>
    </submittedName>
</protein>
<dbReference type="EMBL" id="KQ435970">
    <property type="protein sequence ID" value="KOX67802.1"/>
    <property type="molecule type" value="Genomic_DNA"/>
</dbReference>
<name>A0A0N0U2Q7_9HYME</name>
<evidence type="ECO:0000313" key="2">
    <source>
        <dbReference type="Proteomes" id="UP000053105"/>
    </source>
</evidence>
<accession>A0A0N0U2Q7</accession>
<evidence type="ECO:0000313" key="1">
    <source>
        <dbReference type="EMBL" id="KOX67802.1"/>
    </source>
</evidence>
<reference evidence="1 2" key="1">
    <citation type="submission" date="2015-07" db="EMBL/GenBank/DDBJ databases">
        <title>The genome of Melipona quadrifasciata.</title>
        <authorList>
            <person name="Pan H."/>
            <person name="Kapheim K."/>
        </authorList>
    </citation>
    <scope>NUCLEOTIDE SEQUENCE [LARGE SCALE GENOMIC DNA]</scope>
    <source>
        <strain evidence="1">0111107301</strain>
        <tissue evidence="1">Whole body</tissue>
    </source>
</reference>
<keyword evidence="2" id="KW-1185">Reference proteome</keyword>
<gene>
    <name evidence="1" type="ORF">WN51_07655</name>
</gene>
<sequence>MYILCHTFELHLIIAHNLLLTMFNDIQRWFYSHYVAEVARDEKLRDPLKSKGRKVFLYSGNKKESLHQWRWNLSGEFFPYITISAGSGIIGKCPERTLVRLKDNRNATKAMLLVSKVPSLICLKTLGIKFQTESFNQSLIEASHILNSTHFNVQFGKFMHFPQLPYIGLQTIATWMFGSYLNSKLCLLCNNVAFRSENHERKQFGEMMQEETRDKIRTRLGRTLRPLNWKALLDQDSSRDLPTLRSSPNPYKILNSGNSTLYPEFLTVKTLISIFFHDYLIYHRSNRPRIPQIRVSNTRLAQAASGCAPSVDVLPIFDVKQQSVRNPARMGANQPSRFSYNNKRLGIYWHMSSSDNTCHTAMMQEHSNKMGKYCFTPYHTILKQRTLMDHLHQVPSGSETLQKAPLCDAECSELQIANSNDDRLINGKYLAWVTPLVS</sequence>
<dbReference type="OrthoDB" id="6354602at2759"/>
<dbReference type="Proteomes" id="UP000053105">
    <property type="component" value="Unassembled WGS sequence"/>
</dbReference>
<proteinExistence type="predicted"/>